<organism evidence="1 2">
    <name type="scientific">Luteolibacter luteus</name>
    <dbReference type="NCBI Taxonomy" id="2728835"/>
    <lineage>
        <taxon>Bacteria</taxon>
        <taxon>Pseudomonadati</taxon>
        <taxon>Verrucomicrobiota</taxon>
        <taxon>Verrucomicrobiia</taxon>
        <taxon>Verrucomicrobiales</taxon>
        <taxon>Verrucomicrobiaceae</taxon>
        <taxon>Luteolibacter</taxon>
    </lineage>
</organism>
<sequence>MKLFLPTLLALALVSCDSPEPDAAYTDPAPILRENAELKKKVAALEYERDEAVKKHESALRLVNQFMDQKYELERKMEKAGLTGSN</sequence>
<name>A0A858RHQ1_9BACT</name>
<dbReference type="KEGG" id="luo:HHL09_09200"/>
<dbReference type="RefSeq" id="WP_169454262.1">
    <property type="nucleotide sequence ID" value="NZ_CP051774.1"/>
</dbReference>
<dbReference type="EMBL" id="CP051774">
    <property type="protein sequence ID" value="QJE95949.1"/>
    <property type="molecule type" value="Genomic_DNA"/>
</dbReference>
<evidence type="ECO:0000313" key="1">
    <source>
        <dbReference type="EMBL" id="QJE95949.1"/>
    </source>
</evidence>
<proteinExistence type="predicted"/>
<keyword evidence="2" id="KW-1185">Reference proteome</keyword>
<evidence type="ECO:0000313" key="2">
    <source>
        <dbReference type="Proteomes" id="UP000501812"/>
    </source>
</evidence>
<accession>A0A858RHQ1</accession>
<reference evidence="1 2" key="1">
    <citation type="submission" date="2020-04" db="EMBL/GenBank/DDBJ databases">
        <title>Luteolibacter sp. G-1-1-1 isolated from soil.</title>
        <authorList>
            <person name="Dahal R.H."/>
        </authorList>
    </citation>
    <scope>NUCLEOTIDE SEQUENCE [LARGE SCALE GENOMIC DNA]</scope>
    <source>
        <strain evidence="1 2">G-1-1-1</strain>
    </source>
</reference>
<gene>
    <name evidence="1" type="ORF">HHL09_09200</name>
</gene>
<dbReference type="PROSITE" id="PS51257">
    <property type="entry name" value="PROKAR_LIPOPROTEIN"/>
    <property type="match status" value="1"/>
</dbReference>
<dbReference type="Proteomes" id="UP000501812">
    <property type="component" value="Chromosome"/>
</dbReference>
<protein>
    <recommendedName>
        <fullName evidence="3">Lipoprotein</fullName>
    </recommendedName>
</protein>
<evidence type="ECO:0008006" key="3">
    <source>
        <dbReference type="Google" id="ProtNLM"/>
    </source>
</evidence>
<dbReference type="AlphaFoldDB" id="A0A858RHQ1"/>